<accession>A0A9D4R361</accession>
<dbReference type="Proteomes" id="UP000828390">
    <property type="component" value="Unassembled WGS sequence"/>
</dbReference>
<dbReference type="AlphaFoldDB" id="A0A9D4R361"/>
<reference evidence="1" key="1">
    <citation type="journal article" date="2019" name="bioRxiv">
        <title>The Genome of the Zebra Mussel, Dreissena polymorpha: A Resource for Invasive Species Research.</title>
        <authorList>
            <person name="McCartney M.A."/>
            <person name="Auch B."/>
            <person name="Kono T."/>
            <person name="Mallez S."/>
            <person name="Zhang Y."/>
            <person name="Obille A."/>
            <person name="Becker A."/>
            <person name="Abrahante J.E."/>
            <person name="Garbe J."/>
            <person name="Badalamenti J.P."/>
            <person name="Herman A."/>
            <person name="Mangelson H."/>
            <person name="Liachko I."/>
            <person name="Sullivan S."/>
            <person name="Sone E.D."/>
            <person name="Koren S."/>
            <person name="Silverstein K.A.T."/>
            <person name="Beckman K.B."/>
            <person name="Gohl D.M."/>
        </authorList>
    </citation>
    <scope>NUCLEOTIDE SEQUENCE</scope>
    <source>
        <strain evidence="1">Duluth1</strain>
        <tissue evidence="1">Whole animal</tissue>
    </source>
</reference>
<proteinExistence type="predicted"/>
<name>A0A9D4R361_DREPO</name>
<organism evidence="1 2">
    <name type="scientific">Dreissena polymorpha</name>
    <name type="common">Zebra mussel</name>
    <name type="synonym">Mytilus polymorpha</name>
    <dbReference type="NCBI Taxonomy" id="45954"/>
    <lineage>
        <taxon>Eukaryota</taxon>
        <taxon>Metazoa</taxon>
        <taxon>Spiralia</taxon>
        <taxon>Lophotrochozoa</taxon>
        <taxon>Mollusca</taxon>
        <taxon>Bivalvia</taxon>
        <taxon>Autobranchia</taxon>
        <taxon>Heteroconchia</taxon>
        <taxon>Euheterodonta</taxon>
        <taxon>Imparidentia</taxon>
        <taxon>Neoheterodontei</taxon>
        <taxon>Myida</taxon>
        <taxon>Dreissenoidea</taxon>
        <taxon>Dreissenidae</taxon>
        <taxon>Dreissena</taxon>
    </lineage>
</organism>
<sequence length="52" mass="6291">MTNKPTFERTDRAWIRLQPSFLNYHSLEWNSPLFVNFIDYKKALDSVDRESL</sequence>
<evidence type="ECO:0000313" key="2">
    <source>
        <dbReference type="Proteomes" id="UP000828390"/>
    </source>
</evidence>
<keyword evidence="2" id="KW-1185">Reference proteome</keyword>
<reference evidence="1" key="2">
    <citation type="submission" date="2020-11" db="EMBL/GenBank/DDBJ databases">
        <authorList>
            <person name="McCartney M.A."/>
            <person name="Auch B."/>
            <person name="Kono T."/>
            <person name="Mallez S."/>
            <person name="Becker A."/>
            <person name="Gohl D.M."/>
            <person name="Silverstein K.A.T."/>
            <person name="Koren S."/>
            <person name="Bechman K.B."/>
            <person name="Herman A."/>
            <person name="Abrahante J.E."/>
            <person name="Garbe J."/>
        </authorList>
    </citation>
    <scope>NUCLEOTIDE SEQUENCE</scope>
    <source>
        <strain evidence="1">Duluth1</strain>
        <tissue evidence="1">Whole animal</tissue>
    </source>
</reference>
<evidence type="ECO:0000313" key="1">
    <source>
        <dbReference type="EMBL" id="KAH3852508.1"/>
    </source>
</evidence>
<comment type="caution">
    <text evidence="1">The sequence shown here is derived from an EMBL/GenBank/DDBJ whole genome shotgun (WGS) entry which is preliminary data.</text>
</comment>
<protein>
    <submittedName>
        <fullName evidence="1">Uncharacterized protein</fullName>
    </submittedName>
</protein>
<gene>
    <name evidence="1" type="ORF">DPMN_095018</name>
</gene>
<dbReference type="EMBL" id="JAIWYP010000003">
    <property type="protein sequence ID" value="KAH3852508.1"/>
    <property type="molecule type" value="Genomic_DNA"/>
</dbReference>